<name>A0A5C1YT38_9PROT</name>
<dbReference type="CDD" id="cd17254">
    <property type="entry name" value="RMtype1_S_FclI-TRD1-CR1_like"/>
    <property type="match status" value="1"/>
</dbReference>
<evidence type="ECO:0000256" key="1">
    <source>
        <dbReference type="ARBA" id="ARBA00010923"/>
    </source>
</evidence>
<feature type="domain" description="Type I restriction modification DNA specificity" evidence="4">
    <location>
        <begin position="61"/>
        <end position="183"/>
    </location>
</feature>
<dbReference type="InterPro" id="IPR052021">
    <property type="entry name" value="Type-I_RS_S_subunit"/>
</dbReference>
<accession>A0A5C1YT38</accession>
<organism evidence="5 6">
    <name type="scientific">Acetobacter vaccinii</name>
    <dbReference type="NCBI Taxonomy" id="2592655"/>
    <lineage>
        <taxon>Bacteria</taxon>
        <taxon>Pseudomonadati</taxon>
        <taxon>Pseudomonadota</taxon>
        <taxon>Alphaproteobacteria</taxon>
        <taxon>Acetobacterales</taxon>
        <taxon>Acetobacteraceae</taxon>
        <taxon>Acetobacter</taxon>
    </lineage>
</organism>
<dbReference type="GO" id="GO:0003677">
    <property type="term" value="F:DNA binding"/>
    <property type="evidence" value="ECO:0007669"/>
    <property type="project" value="UniProtKB-KW"/>
</dbReference>
<dbReference type="PANTHER" id="PTHR30408:SF12">
    <property type="entry name" value="TYPE I RESTRICTION ENZYME MJAVIII SPECIFICITY SUBUNIT"/>
    <property type="match status" value="1"/>
</dbReference>
<dbReference type="PANTHER" id="PTHR30408">
    <property type="entry name" value="TYPE-1 RESTRICTION ENZYME ECOKI SPECIFICITY PROTEIN"/>
    <property type="match status" value="1"/>
</dbReference>
<evidence type="ECO:0000313" key="5">
    <source>
        <dbReference type="EMBL" id="QEO18798.1"/>
    </source>
</evidence>
<keyword evidence="2" id="KW-0680">Restriction system</keyword>
<dbReference type="REBASE" id="333063">
    <property type="entry name" value="S.Asp21233IV"/>
</dbReference>
<dbReference type="Pfam" id="PF01420">
    <property type="entry name" value="Methylase_S"/>
    <property type="match status" value="1"/>
</dbReference>
<keyword evidence="5" id="KW-0614">Plasmid</keyword>
<dbReference type="InterPro" id="IPR000055">
    <property type="entry name" value="Restrct_endonuc_typeI_TRD"/>
</dbReference>
<dbReference type="AlphaFoldDB" id="A0A5C1YT38"/>
<dbReference type="RefSeq" id="WP_149280455.1">
    <property type="nucleotide sequence ID" value="NZ_CP043507.1"/>
</dbReference>
<protein>
    <recommendedName>
        <fullName evidence="4">Type I restriction modification DNA specificity domain-containing protein</fullName>
    </recommendedName>
</protein>
<dbReference type="OrthoDB" id="512700at2"/>
<gene>
    <name evidence="5" type="ORF">FLP30_13025</name>
</gene>
<reference evidence="5 6" key="1">
    <citation type="submission" date="2019-09" db="EMBL/GenBank/DDBJ databases">
        <title>Genome sequencing of strain KACC 21233.</title>
        <authorList>
            <person name="Heo J."/>
            <person name="Kim S.-J."/>
            <person name="Kim J.-S."/>
            <person name="Hong S.-B."/>
            <person name="Kwon S.-W."/>
        </authorList>
    </citation>
    <scope>NUCLEOTIDE SEQUENCE [LARGE SCALE GENOMIC DNA]</scope>
    <source>
        <strain evidence="5 6">KACC 21233</strain>
        <plasmid evidence="5 6">unnamed1</plasmid>
    </source>
</reference>
<dbReference type="Proteomes" id="UP000324536">
    <property type="component" value="Plasmid unnamed1"/>
</dbReference>
<keyword evidence="6" id="KW-1185">Reference proteome</keyword>
<proteinExistence type="inferred from homology"/>
<geneLocation type="plasmid" evidence="5">
    <name>unnamed1</name>
</geneLocation>
<dbReference type="Gene3D" id="3.90.220.20">
    <property type="entry name" value="DNA methylase specificity domains"/>
    <property type="match status" value="2"/>
</dbReference>
<evidence type="ECO:0000313" key="6">
    <source>
        <dbReference type="Proteomes" id="UP000324536"/>
    </source>
</evidence>
<evidence type="ECO:0000256" key="3">
    <source>
        <dbReference type="ARBA" id="ARBA00023125"/>
    </source>
</evidence>
<dbReference type="GO" id="GO:0009307">
    <property type="term" value="P:DNA restriction-modification system"/>
    <property type="evidence" value="ECO:0007669"/>
    <property type="project" value="UniProtKB-KW"/>
</dbReference>
<sequence>MTRLGDASNMLVGFAFKSAGFLDGDADGVRILRGDNVQQGYIRWGDKTKKWPTAQCDGLERYQLAEDDVILAMDRPIVGDGLKMAWIRPDDLPALLVQRVCRLRGKPGVALTKFIRYVLAASDFSDHIHRITTGANVPHISGKDIAAYEFELPDLDDQTRIVECLSAYDDLIATNQRRSALLEDAGRRLYREWFVHLRFPGHESVPVKDGVPEGWRKKPMTGVADFVNGFAFKPEHLGDSGLPVVKIPELRSGITSKTPYNPGNIVPQRNHINTGDVLFSWSATLLVNEWGEGPALLNQHLFKVIPHNELHKRLVRFAVEAAIPELIGHAVGATMQHIRRSALDNHLMLVPDETTAVAFAAQVDPMMDAVLNLTAQNRELAKTRDLLLPKLMSGQLDVSGIALPDEVAA</sequence>
<dbReference type="EMBL" id="CP043507">
    <property type="protein sequence ID" value="QEO18798.1"/>
    <property type="molecule type" value="Genomic_DNA"/>
</dbReference>
<evidence type="ECO:0000259" key="4">
    <source>
        <dbReference type="Pfam" id="PF01420"/>
    </source>
</evidence>
<keyword evidence="3" id="KW-0238">DNA-binding</keyword>
<dbReference type="CDD" id="cd17259">
    <property type="entry name" value="RMtype1_S_StySKI-TRD2-CR2_like"/>
    <property type="match status" value="1"/>
</dbReference>
<dbReference type="KEGG" id="acek:FLP30_13025"/>
<dbReference type="InterPro" id="IPR044946">
    <property type="entry name" value="Restrct_endonuc_typeI_TRD_sf"/>
</dbReference>
<evidence type="ECO:0000256" key="2">
    <source>
        <dbReference type="ARBA" id="ARBA00022747"/>
    </source>
</evidence>
<comment type="similarity">
    <text evidence="1">Belongs to the type-I restriction system S methylase family.</text>
</comment>
<dbReference type="SUPFAM" id="SSF116734">
    <property type="entry name" value="DNA methylase specificity domain"/>
    <property type="match status" value="2"/>
</dbReference>